<sequence length="98" mass="11500">MRENQVSIKIERFGENIPDEFKELNMQVMSVYADGNDLYETLCKAFQLALNEVGKYEQNNFGCRESYDSLELTQRKVKGLKLCRKMKNDFNDSNSEEE</sequence>
<dbReference type="RefSeq" id="WP_005470005.1">
    <property type="nucleotide sequence ID" value="NZ_JH376939.1"/>
</dbReference>
<protein>
    <submittedName>
        <fullName evidence="1">Uncharacterized protein</fullName>
    </submittedName>
</protein>
<reference evidence="1 2" key="1">
    <citation type="submission" date="2011-10" db="EMBL/GenBank/DDBJ databases">
        <title>The Genome Sequence of Enterococcus saccharolyticus 30_1.</title>
        <authorList>
            <consortium name="The Broad Institute Genome Sequencing Platform"/>
            <person name="Earl A."/>
            <person name="Ward D."/>
            <person name="Feldgarden M."/>
            <person name="Gevers D."/>
            <person name="Daigneault M."/>
            <person name="Strauss J."/>
            <person name="Allen-Vercoe E."/>
            <person name="Young S.K."/>
            <person name="Zeng Q."/>
            <person name="Gargeya S."/>
            <person name="Fitzgerald M."/>
            <person name="Haas B."/>
            <person name="Abouelleil A."/>
            <person name="Alvarado L."/>
            <person name="Arachchi H.M."/>
            <person name="Berlin A."/>
            <person name="Brown A."/>
            <person name="Chapman S.B."/>
            <person name="Chen Z."/>
            <person name="Dunbar C."/>
            <person name="Freedman E."/>
            <person name="Gearin G."/>
            <person name="Gellesch M."/>
            <person name="Goldberg J."/>
            <person name="Griggs A."/>
            <person name="Gujja S."/>
            <person name="Heiman D."/>
            <person name="Howarth C."/>
            <person name="Larson L."/>
            <person name="Lui A."/>
            <person name="MacDonald P.J.P."/>
            <person name="Montmayeur A."/>
            <person name="Murphy C."/>
            <person name="Neiman D."/>
            <person name="Pearson M."/>
            <person name="Priest M."/>
            <person name="Roberts A."/>
            <person name="Saif S."/>
            <person name="Shea T."/>
            <person name="Shenoy N."/>
            <person name="Sisk P."/>
            <person name="Stolte C."/>
            <person name="Sykes S."/>
            <person name="Wortman J."/>
            <person name="Nusbaum C."/>
            <person name="Birren B."/>
        </authorList>
    </citation>
    <scope>NUCLEOTIDE SEQUENCE [LARGE SCALE GENOMIC DNA]</scope>
    <source>
        <strain evidence="1 2">30_1</strain>
    </source>
</reference>
<accession>A0AA87FIL3</accession>
<dbReference type="EMBL" id="ADLY01000006">
    <property type="protein sequence ID" value="EHG31372.1"/>
    <property type="molecule type" value="Genomic_DNA"/>
</dbReference>
<dbReference type="Proteomes" id="UP000004393">
    <property type="component" value="Unassembled WGS sequence"/>
</dbReference>
<comment type="caution">
    <text evidence="1">The sequence shown here is derived from an EMBL/GenBank/DDBJ whole genome shotgun (WGS) entry which is preliminary data.</text>
</comment>
<evidence type="ECO:0000313" key="2">
    <source>
        <dbReference type="Proteomes" id="UP000004393"/>
    </source>
</evidence>
<evidence type="ECO:0000313" key="1">
    <source>
        <dbReference type="EMBL" id="EHG31372.1"/>
    </source>
</evidence>
<organism evidence="1 2">
    <name type="scientific">Enterococcus saccharolyticus 30_1</name>
    <dbReference type="NCBI Taxonomy" id="742813"/>
    <lineage>
        <taxon>Bacteria</taxon>
        <taxon>Bacillati</taxon>
        <taxon>Bacillota</taxon>
        <taxon>Bacilli</taxon>
        <taxon>Lactobacillales</taxon>
        <taxon>Enterococcaceae</taxon>
        <taxon>Enterococcus</taxon>
    </lineage>
</organism>
<keyword evidence="2" id="KW-1185">Reference proteome</keyword>
<name>A0AA87FIL3_9ENTE</name>
<dbReference type="AlphaFoldDB" id="A0AA87FIL3"/>
<proteinExistence type="predicted"/>
<gene>
    <name evidence="1" type="ORF">HMPREF9478_00216</name>
</gene>